<gene>
    <name evidence="3" type="ORF">VRLFYP33_02320</name>
</gene>
<dbReference type="PANTHER" id="PTHR38432">
    <property type="entry name" value="TELA-LIKE PROTEIN SAOUHSC_01408"/>
    <property type="match status" value="1"/>
</dbReference>
<dbReference type="PIRSF" id="PIRSF026508">
    <property type="entry name" value="TelA"/>
    <property type="match status" value="1"/>
</dbReference>
<name>A0A6N3FHP3_9FIRM</name>
<dbReference type="PANTHER" id="PTHR38432:SF1">
    <property type="entry name" value="TELA-LIKE PROTEIN SAOUHSC_01408"/>
    <property type="match status" value="1"/>
</dbReference>
<dbReference type="EMBL" id="CACRUX010000101">
    <property type="protein sequence ID" value="VYU51376.1"/>
    <property type="molecule type" value="Genomic_DNA"/>
</dbReference>
<dbReference type="AlphaFoldDB" id="A0A6N3FHP3"/>
<organism evidence="3">
    <name type="scientific">Veillonella ratti</name>
    <dbReference type="NCBI Taxonomy" id="103892"/>
    <lineage>
        <taxon>Bacteria</taxon>
        <taxon>Bacillati</taxon>
        <taxon>Bacillota</taxon>
        <taxon>Negativicutes</taxon>
        <taxon>Veillonellales</taxon>
        <taxon>Veillonellaceae</taxon>
        <taxon>Veillonella</taxon>
    </lineage>
</organism>
<accession>A0A6N3FHP3</accession>
<dbReference type="InterPro" id="IPR008863">
    <property type="entry name" value="Toxic_anion-R_TelA"/>
</dbReference>
<evidence type="ECO:0000256" key="2">
    <source>
        <dbReference type="PIRNR" id="PIRNR026508"/>
    </source>
</evidence>
<comment type="similarity">
    <text evidence="1 2">Belongs to the TelA family.</text>
</comment>
<sequence length="386" mass="43303">MAEINLNDLLAKKQAEATEDTPTIETTELVRVNQQVETLTPEERKQVDQIKNSIDLVTSNAIAQYGMAAQDNIATFSDSILATVKSTNHEAAGTLLTDLVKQVNEFEAEQDGTKGMLANLPVVGSLFKKVANLKESYTTLAVQIDKIQAGLDKQKMVLMKDVAMFDGLFEKNLEYFKQLQLYIQAGEEKLQELNEVTIPKLEADAQLSDNPMAHQVVQDFKNSVIQFEKKVHDLKLSKMIAIQTAPQIRIIQNNDKILVDRIQTAIYNTIPLWKNQMVLALGLGRQQEALKMQQAVSETTNELLKRNAALLKQNSHETAVENERAIVDIETIKQVNEDLIATIEDTIRIQSEGRQKRQAAEQELLQIEGKLKDALLKSAGRVEEQK</sequence>
<dbReference type="Pfam" id="PF05816">
    <property type="entry name" value="TelA"/>
    <property type="match status" value="1"/>
</dbReference>
<reference evidence="3" key="1">
    <citation type="submission" date="2019-11" db="EMBL/GenBank/DDBJ databases">
        <authorList>
            <person name="Feng L."/>
        </authorList>
    </citation>
    <scope>NUCLEOTIDE SEQUENCE</scope>
    <source>
        <strain evidence="3">VrattiLFYP33</strain>
    </source>
</reference>
<evidence type="ECO:0000313" key="3">
    <source>
        <dbReference type="EMBL" id="VYU51376.1"/>
    </source>
</evidence>
<dbReference type="RefSeq" id="WP_021842637.1">
    <property type="nucleotide sequence ID" value="NZ_CACRUX010000101.1"/>
</dbReference>
<proteinExistence type="inferred from homology"/>
<evidence type="ECO:0000256" key="1">
    <source>
        <dbReference type="ARBA" id="ARBA00005541"/>
    </source>
</evidence>
<protein>
    <submittedName>
        <fullName evidence="3">TelA-like protein</fullName>
    </submittedName>
</protein>